<name>A0A859FFH1_9BACI</name>
<dbReference type="RefSeq" id="WP_176009882.1">
    <property type="nucleotide sequence ID" value="NZ_CP041372.2"/>
</dbReference>
<evidence type="ECO:0000313" key="2">
    <source>
        <dbReference type="EMBL" id="QKS71899.1"/>
    </source>
</evidence>
<accession>A0A859FFH1</accession>
<evidence type="ECO:0000313" key="3">
    <source>
        <dbReference type="Proteomes" id="UP000318138"/>
    </source>
</evidence>
<sequence length="297" mass="33433">MGEAIRSLFFNGAPGDRRRYQARDFAEYFGTVLSAGLLHTDEEPGLEVAVVTGELRTTIGPGKALIKGYLGQSTTEVTLEHGLPEPDLDRIDRIVIRLDLRNQSRFIELDILQGTSAEEPTPPTLTRDNVIYELSLAQVFVERDTSQLQPTNLLDERLDEDVCGITHSLITVPTQQFLDQWNAFFNATTDEIDEEKQSLLTEIVNSIVEVQTELDNYKATLNGKLQEFEDEFYDWFNDIQDNGFASQTEFVAHKEELAQEGAHGLTPEKTRSIFSGEAEPSNSLGEDGDVYFQYEVD</sequence>
<dbReference type="KEGG" id="psua:FLK61_35110"/>
<keyword evidence="3" id="KW-1185">Reference proteome</keyword>
<dbReference type="AlphaFoldDB" id="A0A859FFH1"/>
<dbReference type="EMBL" id="CP041372">
    <property type="protein sequence ID" value="QKS71899.1"/>
    <property type="molecule type" value="Genomic_DNA"/>
</dbReference>
<feature type="region of interest" description="Disordered" evidence="1">
    <location>
        <begin position="259"/>
        <end position="290"/>
    </location>
</feature>
<protein>
    <submittedName>
        <fullName evidence="2">Uncharacterized protein</fullName>
    </submittedName>
</protein>
<organism evidence="2 3">
    <name type="scientific">Paenalkalicoccus suaedae</name>
    <dbReference type="NCBI Taxonomy" id="2592382"/>
    <lineage>
        <taxon>Bacteria</taxon>
        <taxon>Bacillati</taxon>
        <taxon>Bacillota</taxon>
        <taxon>Bacilli</taxon>
        <taxon>Bacillales</taxon>
        <taxon>Bacillaceae</taxon>
        <taxon>Paenalkalicoccus</taxon>
    </lineage>
</organism>
<reference evidence="3" key="1">
    <citation type="submission" date="2019-07" db="EMBL/GenBank/DDBJ databases">
        <title>Bacillus alkalisoli sp. nov. isolated from saline soil.</title>
        <authorList>
            <person name="Sun J.-Q."/>
            <person name="Xu L."/>
        </authorList>
    </citation>
    <scope>NUCLEOTIDE SEQUENCE [LARGE SCALE GENOMIC DNA]</scope>
    <source>
        <strain evidence="3">M4U3P1</strain>
    </source>
</reference>
<evidence type="ECO:0000256" key="1">
    <source>
        <dbReference type="SAM" id="MobiDB-lite"/>
    </source>
</evidence>
<gene>
    <name evidence="2" type="ORF">FLK61_35110</name>
</gene>
<dbReference type="Proteomes" id="UP000318138">
    <property type="component" value="Chromosome"/>
</dbReference>
<proteinExistence type="predicted"/>